<accession>A0AA40FC37</accession>
<proteinExistence type="predicted"/>
<keyword evidence="2" id="KW-1185">Reference proteome</keyword>
<comment type="caution">
    <text evidence="1">The sequence shown here is derived from an EMBL/GenBank/DDBJ whole genome shotgun (WGS) entry which is preliminary data.</text>
</comment>
<evidence type="ECO:0000313" key="1">
    <source>
        <dbReference type="EMBL" id="KAK0754930.1"/>
    </source>
</evidence>
<dbReference type="Proteomes" id="UP001172155">
    <property type="component" value="Unassembled WGS sequence"/>
</dbReference>
<sequence length="193" mass="21752">MKTASDGLLCLDEKATFSLYLPGLIREKEALGRFEVDAMISNSLKPNMLLGTTLVGPNGAVISYPKKPLAKPYNTSAKDEAVIDEKLDGLQAEGKPDWMRRATPFSCPVFVVWRTVDGKPMPETLEQLETYIAAFKPTAKEIEAFEILQDQLTRPAHLVHWNPERRTFIKIDAYQRGIGVMIFYLKATCRMED</sequence>
<reference evidence="1" key="1">
    <citation type="submission" date="2023-06" db="EMBL/GenBank/DDBJ databases">
        <title>Genome-scale phylogeny and comparative genomics of the fungal order Sordariales.</title>
        <authorList>
            <consortium name="Lawrence Berkeley National Laboratory"/>
            <person name="Hensen N."/>
            <person name="Bonometti L."/>
            <person name="Westerberg I."/>
            <person name="Brannstrom I.O."/>
            <person name="Guillou S."/>
            <person name="Cros-Aarteil S."/>
            <person name="Calhoun S."/>
            <person name="Haridas S."/>
            <person name="Kuo A."/>
            <person name="Mondo S."/>
            <person name="Pangilinan J."/>
            <person name="Riley R."/>
            <person name="LaButti K."/>
            <person name="Andreopoulos B."/>
            <person name="Lipzen A."/>
            <person name="Chen C."/>
            <person name="Yanf M."/>
            <person name="Daum C."/>
            <person name="Ng V."/>
            <person name="Clum A."/>
            <person name="Steindorff A."/>
            <person name="Ohm R."/>
            <person name="Martin F."/>
            <person name="Silar P."/>
            <person name="Natvig D."/>
            <person name="Lalanne C."/>
            <person name="Gautier V."/>
            <person name="Ament-velasquez S.L."/>
            <person name="Kruys A."/>
            <person name="Hutchinson M.I."/>
            <person name="Powell A.J."/>
            <person name="Barry K."/>
            <person name="Miller A.N."/>
            <person name="Grigoriev I.V."/>
            <person name="Debuchy R."/>
            <person name="Gladieux P."/>
            <person name="Thoren M.H."/>
            <person name="Johannesson H."/>
        </authorList>
    </citation>
    <scope>NUCLEOTIDE SEQUENCE</scope>
    <source>
        <strain evidence="1">SMH3187-1</strain>
    </source>
</reference>
<dbReference type="EMBL" id="JAUKUD010000001">
    <property type="protein sequence ID" value="KAK0754930.1"/>
    <property type="molecule type" value="Genomic_DNA"/>
</dbReference>
<gene>
    <name evidence="1" type="ORF">B0T18DRAFT_425237</name>
</gene>
<name>A0AA40FC37_9PEZI</name>
<organism evidence="1 2">
    <name type="scientific">Schizothecium vesticola</name>
    <dbReference type="NCBI Taxonomy" id="314040"/>
    <lineage>
        <taxon>Eukaryota</taxon>
        <taxon>Fungi</taxon>
        <taxon>Dikarya</taxon>
        <taxon>Ascomycota</taxon>
        <taxon>Pezizomycotina</taxon>
        <taxon>Sordariomycetes</taxon>
        <taxon>Sordariomycetidae</taxon>
        <taxon>Sordariales</taxon>
        <taxon>Schizotheciaceae</taxon>
        <taxon>Schizothecium</taxon>
    </lineage>
</organism>
<evidence type="ECO:0000313" key="2">
    <source>
        <dbReference type="Proteomes" id="UP001172155"/>
    </source>
</evidence>
<dbReference type="AlphaFoldDB" id="A0AA40FC37"/>
<protein>
    <submittedName>
        <fullName evidence="1">Uncharacterized protein</fullName>
    </submittedName>
</protein>